<keyword evidence="8 9" id="KW-0472">Membrane</keyword>
<keyword evidence="5" id="KW-0375">Hydrogen ion transport</keyword>
<comment type="subcellular location">
    <subcellularLocation>
        <location evidence="1">Membrane</location>
        <topology evidence="1">Multi-pass membrane protein</topology>
    </subcellularLocation>
</comment>
<feature type="transmembrane region" description="Helical" evidence="9">
    <location>
        <begin position="35"/>
        <end position="53"/>
    </location>
</feature>
<dbReference type="GO" id="GO:0033179">
    <property type="term" value="C:proton-transporting V-type ATPase, V0 domain"/>
    <property type="evidence" value="ECO:0007669"/>
    <property type="project" value="InterPro"/>
</dbReference>
<dbReference type="EMBL" id="ATMH01000523">
    <property type="protein sequence ID" value="EPY36554.1"/>
    <property type="molecule type" value="Genomic_DNA"/>
</dbReference>
<name>S9V671_9TRYP</name>
<evidence type="ECO:0000256" key="2">
    <source>
        <dbReference type="ARBA" id="ARBA00008328"/>
    </source>
</evidence>
<evidence type="ECO:0000313" key="11">
    <source>
        <dbReference type="Proteomes" id="UP000015354"/>
    </source>
</evidence>
<keyword evidence="7" id="KW-0406">Ion transport</keyword>
<organism evidence="10 11">
    <name type="scientific">Strigomonas culicis</name>
    <dbReference type="NCBI Taxonomy" id="28005"/>
    <lineage>
        <taxon>Eukaryota</taxon>
        <taxon>Discoba</taxon>
        <taxon>Euglenozoa</taxon>
        <taxon>Kinetoplastea</taxon>
        <taxon>Metakinetoplastina</taxon>
        <taxon>Trypanosomatida</taxon>
        <taxon>Trypanosomatidae</taxon>
        <taxon>Strigomonadinae</taxon>
        <taxon>Strigomonas</taxon>
    </lineage>
</organism>
<proteinExistence type="inferred from homology"/>
<keyword evidence="6 9" id="KW-1133">Transmembrane helix</keyword>
<evidence type="ECO:0000256" key="1">
    <source>
        <dbReference type="ARBA" id="ARBA00004141"/>
    </source>
</evidence>
<keyword evidence="11" id="KW-1185">Reference proteome</keyword>
<evidence type="ECO:0000256" key="6">
    <source>
        <dbReference type="ARBA" id="ARBA00022989"/>
    </source>
</evidence>
<accession>S9V671</accession>
<dbReference type="Proteomes" id="UP000015354">
    <property type="component" value="Unassembled WGS sequence"/>
</dbReference>
<evidence type="ECO:0000256" key="3">
    <source>
        <dbReference type="ARBA" id="ARBA00022448"/>
    </source>
</evidence>
<evidence type="ECO:0000256" key="9">
    <source>
        <dbReference type="SAM" id="Phobius"/>
    </source>
</evidence>
<evidence type="ECO:0000256" key="8">
    <source>
        <dbReference type="ARBA" id="ARBA00023136"/>
    </source>
</evidence>
<dbReference type="AlphaFoldDB" id="S9V671"/>
<dbReference type="Pfam" id="PF05493">
    <property type="entry name" value="ATP_synt_H"/>
    <property type="match status" value="1"/>
</dbReference>
<dbReference type="OrthoDB" id="1508846at2759"/>
<keyword evidence="4 9" id="KW-0812">Transmembrane</keyword>
<comment type="caution">
    <text evidence="10">The sequence shown here is derived from an EMBL/GenBank/DDBJ whole genome shotgun (WGS) entry which is preliminary data.</text>
</comment>
<keyword evidence="3" id="KW-0813">Transport</keyword>
<evidence type="ECO:0000256" key="5">
    <source>
        <dbReference type="ARBA" id="ARBA00022781"/>
    </source>
</evidence>
<protein>
    <submittedName>
        <fullName evidence="10">V-type H+-transporting ATPase subunit H</fullName>
    </submittedName>
</protein>
<sequence length="68" mass="7526">MALLVGTILFLIIAAIGVFTAPLWAKSQIDLVRVLVMVGVFCCWMSWALIYMAQMNPLLLPTRSITAE</sequence>
<evidence type="ECO:0000313" key="10">
    <source>
        <dbReference type="EMBL" id="EPY36554.1"/>
    </source>
</evidence>
<evidence type="ECO:0000256" key="7">
    <source>
        <dbReference type="ARBA" id="ARBA00023065"/>
    </source>
</evidence>
<gene>
    <name evidence="10" type="ORF">STCU_00523</name>
</gene>
<dbReference type="GO" id="GO:0046961">
    <property type="term" value="F:proton-transporting ATPase activity, rotational mechanism"/>
    <property type="evidence" value="ECO:0007669"/>
    <property type="project" value="InterPro"/>
</dbReference>
<dbReference type="InterPro" id="IPR008389">
    <property type="entry name" value="ATPase_V0-cplx_e1/e2_su"/>
</dbReference>
<evidence type="ECO:0000256" key="4">
    <source>
        <dbReference type="ARBA" id="ARBA00022692"/>
    </source>
</evidence>
<reference evidence="10 11" key="1">
    <citation type="journal article" date="2013" name="PLoS ONE">
        <title>Predicting the Proteins of Angomonas deanei, Strigomonas culicis and Their Respective Endosymbionts Reveals New Aspects of the Trypanosomatidae Family.</title>
        <authorList>
            <person name="Motta M.C."/>
            <person name="Martins A.C."/>
            <person name="de Souza S.S."/>
            <person name="Catta-Preta C.M."/>
            <person name="Silva R."/>
            <person name="Klein C.C."/>
            <person name="de Almeida L.G."/>
            <person name="de Lima Cunha O."/>
            <person name="Ciapina L.P."/>
            <person name="Brocchi M."/>
            <person name="Colabardini A.C."/>
            <person name="de Araujo Lima B."/>
            <person name="Machado C.R."/>
            <person name="de Almeida Soares C.M."/>
            <person name="Probst C.M."/>
            <person name="de Menezes C.B."/>
            <person name="Thompson C.E."/>
            <person name="Bartholomeu D.C."/>
            <person name="Gradia D.F."/>
            <person name="Pavoni D.P."/>
            <person name="Grisard E.C."/>
            <person name="Fantinatti-Garboggini F."/>
            <person name="Marchini F.K."/>
            <person name="Rodrigues-Luiz G.F."/>
            <person name="Wagner G."/>
            <person name="Goldman G.H."/>
            <person name="Fietto J.L."/>
            <person name="Elias M.C."/>
            <person name="Goldman M.H."/>
            <person name="Sagot M.F."/>
            <person name="Pereira M."/>
            <person name="Stoco P.H."/>
            <person name="de Mendonca-Neto R.P."/>
            <person name="Teixeira S.M."/>
            <person name="Maciel T.E."/>
            <person name="de Oliveira Mendes T.A."/>
            <person name="Urmenyi T.P."/>
            <person name="de Souza W."/>
            <person name="Schenkman S."/>
            <person name="de Vasconcelos A.T."/>
        </authorList>
    </citation>
    <scope>NUCLEOTIDE SEQUENCE [LARGE SCALE GENOMIC DNA]</scope>
</reference>
<comment type="similarity">
    <text evidence="2">Belongs to the V-ATPase e1/e2 subunit family.</text>
</comment>